<dbReference type="KEGG" id="tva:4754113"/>
<proteinExistence type="predicted"/>
<dbReference type="InterPro" id="IPR002110">
    <property type="entry name" value="Ankyrin_rpt"/>
</dbReference>
<organism evidence="5 6">
    <name type="scientific">Trichomonas vaginalis (strain ATCC PRA-98 / G3)</name>
    <dbReference type="NCBI Taxonomy" id="412133"/>
    <lineage>
        <taxon>Eukaryota</taxon>
        <taxon>Metamonada</taxon>
        <taxon>Parabasalia</taxon>
        <taxon>Trichomonadida</taxon>
        <taxon>Trichomonadidae</taxon>
        <taxon>Trichomonas</taxon>
    </lineage>
</organism>
<protein>
    <submittedName>
        <fullName evidence="5">Uncharacterized protein</fullName>
    </submittedName>
</protein>
<dbReference type="Proteomes" id="UP000001542">
    <property type="component" value="Unassembled WGS sequence"/>
</dbReference>
<keyword evidence="1" id="KW-0677">Repeat</keyword>
<dbReference type="Gene3D" id="1.25.40.20">
    <property type="entry name" value="Ankyrin repeat-containing domain"/>
    <property type="match status" value="2"/>
</dbReference>
<dbReference type="Gene3D" id="1.25.40.10">
    <property type="entry name" value="Tetratricopeptide repeat domain"/>
    <property type="match status" value="1"/>
</dbReference>
<dbReference type="SMR" id="A2FFH3"/>
<dbReference type="InterPro" id="IPR036770">
    <property type="entry name" value="Ankyrin_rpt-contain_sf"/>
</dbReference>
<dbReference type="SUPFAM" id="SSF48403">
    <property type="entry name" value="Ankyrin repeat"/>
    <property type="match status" value="1"/>
</dbReference>
<dbReference type="PANTHER" id="PTHR24126:SF14">
    <property type="entry name" value="ANK_REP_REGION DOMAIN-CONTAINING PROTEIN"/>
    <property type="match status" value="1"/>
</dbReference>
<feature type="region of interest" description="Disordered" evidence="4">
    <location>
        <begin position="898"/>
        <end position="921"/>
    </location>
</feature>
<evidence type="ECO:0000256" key="3">
    <source>
        <dbReference type="PROSITE-ProRule" id="PRU00023"/>
    </source>
</evidence>
<dbReference type="PROSITE" id="PS50297">
    <property type="entry name" value="ANK_REP_REGION"/>
    <property type="match status" value="2"/>
</dbReference>
<reference evidence="5" key="1">
    <citation type="submission" date="2006-10" db="EMBL/GenBank/DDBJ databases">
        <authorList>
            <person name="Amadeo P."/>
            <person name="Zhao Q."/>
            <person name="Wortman J."/>
            <person name="Fraser-Liggett C."/>
            <person name="Carlton J."/>
        </authorList>
    </citation>
    <scope>NUCLEOTIDE SEQUENCE</scope>
    <source>
        <strain evidence="5">G3</strain>
    </source>
</reference>
<reference evidence="5" key="2">
    <citation type="journal article" date="2007" name="Science">
        <title>Draft genome sequence of the sexually transmitted pathogen Trichomonas vaginalis.</title>
        <authorList>
            <person name="Carlton J.M."/>
            <person name="Hirt R.P."/>
            <person name="Silva J.C."/>
            <person name="Delcher A.L."/>
            <person name="Schatz M."/>
            <person name="Zhao Q."/>
            <person name="Wortman J.R."/>
            <person name="Bidwell S.L."/>
            <person name="Alsmark U.C.M."/>
            <person name="Besteiro S."/>
            <person name="Sicheritz-Ponten T."/>
            <person name="Noel C.J."/>
            <person name="Dacks J.B."/>
            <person name="Foster P.G."/>
            <person name="Simillion C."/>
            <person name="Van de Peer Y."/>
            <person name="Miranda-Saavedra D."/>
            <person name="Barton G.J."/>
            <person name="Westrop G.D."/>
            <person name="Mueller S."/>
            <person name="Dessi D."/>
            <person name="Fiori P.L."/>
            <person name="Ren Q."/>
            <person name="Paulsen I."/>
            <person name="Zhang H."/>
            <person name="Bastida-Corcuera F.D."/>
            <person name="Simoes-Barbosa A."/>
            <person name="Brown M.T."/>
            <person name="Hayes R.D."/>
            <person name="Mukherjee M."/>
            <person name="Okumura C.Y."/>
            <person name="Schneider R."/>
            <person name="Smith A.J."/>
            <person name="Vanacova S."/>
            <person name="Villalvazo M."/>
            <person name="Haas B.J."/>
            <person name="Pertea M."/>
            <person name="Feldblyum T.V."/>
            <person name="Utterback T.R."/>
            <person name="Shu C.L."/>
            <person name="Osoegawa K."/>
            <person name="de Jong P.J."/>
            <person name="Hrdy I."/>
            <person name="Horvathova L."/>
            <person name="Zubacova Z."/>
            <person name="Dolezal P."/>
            <person name="Malik S.B."/>
            <person name="Logsdon J.M. Jr."/>
            <person name="Henze K."/>
            <person name="Gupta A."/>
            <person name="Wang C.C."/>
            <person name="Dunne R.L."/>
            <person name="Upcroft J.A."/>
            <person name="Upcroft P."/>
            <person name="White O."/>
            <person name="Salzberg S.L."/>
            <person name="Tang P."/>
            <person name="Chiu C.-H."/>
            <person name="Lee Y.-S."/>
            <person name="Embley T.M."/>
            <person name="Coombs G.H."/>
            <person name="Mottram J.C."/>
            <person name="Tachezy J."/>
            <person name="Fraser-Liggett C.M."/>
            <person name="Johnson P.J."/>
        </authorList>
    </citation>
    <scope>NUCLEOTIDE SEQUENCE [LARGE SCALE GENOMIC DNA]</scope>
    <source>
        <strain evidence="5">G3</strain>
    </source>
</reference>
<dbReference type="VEuPathDB" id="TrichDB:TVAG_066400"/>
<dbReference type="EMBL" id="DS113763">
    <property type="protein sequence ID" value="EAX96343.1"/>
    <property type="molecule type" value="Genomic_DNA"/>
</dbReference>
<evidence type="ECO:0000256" key="4">
    <source>
        <dbReference type="SAM" id="MobiDB-lite"/>
    </source>
</evidence>
<gene>
    <name evidence="5" type="ORF">TVAG_066400</name>
</gene>
<feature type="compositionally biased region" description="Low complexity" evidence="4">
    <location>
        <begin position="898"/>
        <end position="915"/>
    </location>
</feature>
<feature type="repeat" description="ANK" evidence="3">
    <location>
        <begin position="762"/>
        <end position="795"/>
    </location>
</feature>
<accession>A2FFH3</accession>
<evidence type="ECO:0000313" key="5">
    <source>
        <dbReference type="EMBL" id="EAX96343.1"/>
    </source>
</evidence>
<keyword evidence="2 3" id="KW-0040">ANK repeat</keyword>
<evidence type="ECO:0000313" key="6">
    <source>
        <dbReference type="Proteomes" id="UP000001542"/>
    </source>
</evidence>
<dbReference type="AlphaFoldDB" id="A2FFH3"/>
<dbReference type="OrthoDB" id="426293at2759"/>
<dbReference type="InParanoid" id="A2FFH3"/>
<dbReference type="SUPFAM" id="SSF81901">
    <property type="entry name" value="HCP-like"/>
    <property type="match status" value="1"/>
</dbReference>
<dbReference type="SMART" id="SM00248">
    <property type="entry name" value="ANK"/>
    <property type="match status" value="7"/>
</dbReference>
<feature type="repeat" description="ANK" evidence="3">
    <location>
        <begin position="796"/>
        <end position="817"/>
    </location>
</feature>
<dbReference type="RefSeq" id="XP_001309273.1">
    <property type="nucleotide sequence ID" value="XM_001309272.1"/>
</dbReference>
<dbReference type="Pfam" id="PF12796">
    <property type="entry name" value="Ank_2"/>
    <property type="match status" value="2"/>
</dbReference>
<dbReference type="PANTHER" id="PTHR24126">
    <property type="entry name" value="ANKYRIN REPEAT, PH AND SEC7 DOMAIN CONTAINING PROTEIN SECG-RELATED"/>
    <property type="match status" value="1"/>
</dbReference>
<dbReference type="PROSITE" id="PS50088">
    <property type="entry name" value="ANK_REPEAT"/>
    <property type="match status" value="2"/>
</dbReference>
<evidence type="ECO:0000256" key="2">
    <source>
        <dbReference type="ARBA" id="ARBA00023043"/>
    </source>
</evidence>
<dbReference type="InterPro" id="IPR011990">
    <property type="entry name" value="TPR-like_helical_dom_sf"/>
</dbReference>
<dbReference type="eggNOG" id="KOG0504">
    <property type="taxonomic scope" value="Eukaryota"/>
</dbReference>
<sequence length="921" mass="104388">MSILLDDEDALFDAGSFTLYHNDVEYHIDPTLFFNFSRKFAAYFQAVTNNPQVDPDTGKTLPPTLSIEDEYEENAFATYIACCQMKPIAPSGIILVDLLVIAEDWDSPTLITKIESLLASKVPPNELIRLFAKLLREGHKSKRIETIISMNLPRFIDAPLFSTLPFEVIERMIAAYPGKLTPAQLMKLCYAASAQGGMDSIKFVKRYSFDNMKLDQINDLCETFMICPYRKLRDFFAAMGRLLEQLKDPLNEHKTFKSSWTAADNGTADNAFAFYKEVQAKNKSGKRSATEETFLKTAANRGNAEAQFEYGKMLLDHAKTEDQEDIAVEYLIQAAAKGFSEAIPLLEPYFNLNMIDDNCHLYVYQSLSLQIVLLGMNNDNINPSFQSILALKLSEEPQKILLLAQDIMKAVQIRQRNEEIYANLLKMLSEEPGYEDLKQQIFSLIFVSLFNPPHHQQFIFLKFLYKCKTLGVYQDAEIEGAIMDFVKANAPIYVQSSLFVYYWFAPMIEHSNSDVSSYLFMKALTIQKGMFGIYDEHMLVFKKRVRELKENNWNGFDDMRQVDFYTTEFLYQSKNREMNQEEISFQLMHALVYDDLASFKKIVEENKVKLDRSISNYIVDLVPPQNREQMQGPSFDEQLTLIQFAAMQGSKSCFLYLLRRGALFLEGNNPISAICAACGQCKFILSFITNIKDKMREEMLRMAGRFNNTYLLVLLLQNKLNIDACDENGMTALHMATRAHNNGIVKLLCAVHGINVNAQNVDGCTPLHYAVIGGKVETVQILSEAPGIDVNAMDRHGSTPLHYAAWNGDVNMVKLLITLDDIDVNVPGKLQRTPLHEAAKCGFLEIVRVLVKAPEIDLNPTDKSGRTPYRLAMKKHQVDVVQFLNSVDGIDKETTIVTETSSSSGRDSEPGSSRSFLHSGY</sequence>
<dbReference type="VEuPathDB" id="TrichDB:TVAGG3_0545240"/>
<name>A2FFH3_TRIV3</name>
<keyword evidence="6" id="KW-1185">Reference proteome</keyword>
<dbReference type="STRING" id="5722.A2FFH3"/>
<evidence type="ECO:0000256" key="1">
    <source>
        <dbReference type="ARBA" id="ARBA00022737"/>
    </source>
</evidence>